<feature type="binding site" evidence="8">
    <location>
        <position position="71"/>
    </location>
    <ligand>
        <name>Zn(2+)</name>
        <dbReference type="ChEBI" id="CHEBI:29105"/>
        <label>2</label>
    </ligand>
</feature>
<evidence type="ECO:0000256" key="6">
    <source>
        <dbReference type="ARBA" id="ARBA00023242"/>
    </source>
</evidence>
<dbReference type="InterPro" id="IPR001965">
    <property type="entry name" value="Znf_PHD"/>
</dbReference>
<dbReference type="InterPro" id="IPR019786">
    <property type="entry name" value="Zinc_finger_PHD-type_CS"/>
</dbReference>
<feature type="site" description="Histone H3K4me3 binding" evidence="7">
    <location>
        <position position="75"/>
    </location>
</feature>
<sequence length="98" mass="11031">KTGASNITTAGTIKTSVKTGVSSEKVKSENIKGVVIFCTVFDHYFEIIVYCICQDIHVECKYMVECDNERCPIKWVHYKCVGLTDAPLGSWYCSFCMD</sequence>
<dbReference type="STRING" id="400682.A0A1X7TTV3"/>
<keyword evidence="4" id="KW-0863">Zinc-finger</keyword>
<feature type="binding site" evidence="8">
    <location>
        <position position="80"/>
    </location>
    <ligand>
        <name>Zn(2+)</name>
        <dbReference type="ChEBI" id="CHEBI:29105"/>
        <label>1</label>
    </ligand>
</feature>
<keyword evidence="6" id="KW-0539">Nucleus</keyword>
<evidence type="ECO:0000256" key="1">
    <source>
        <dbReference type="ARBA" id="ARBA00004123"/>
    </source>
</evidence>
<feature type="binding site" evidence="8">
    <location>
        <position position="77"/>
    </location>
    <ligand>
        <name>Zn(2+)</name>
        <dbReference type="ChEBI" id="CHEBI:29105"/>
        <label>1</label>
    </ligand>
</feature>
<dbReference type="InterPro" id="IPR028651">
    <property type="entry name" value="ING_fam"/>
</dbReference>
<feature type="site" description="Histone H3K4me3 binding" evidence="7">
    <location>
        <position position="50"/>
    </location>
</feature>
<feature type="site" description="Histone H3K4me3 binding" evidence="7">
    <location>
        <position position="67"/>
    </location>
</feature>
<evidence type="ECO:0000256" key="5">
    <source>
        <dbReference type="ARBA" id="ARBA00022833"/>
    </source>
</evidence>
<feature type="binding site" evidence="8">
    <location>
        <position position="96"/>
    </location>
    <ligand>
        <name>Zn(2+)</name>
        <dbReference type="ChEBI" id="CHEBI:29105"/>
        <label>2</label>
    </ligand>
</feature>
<dbReference type="GO" id="GO:0005634">
    <property type="term" value="C:nucleus"/>
    <property type="evidence" value="ECO:0007669"/>
    <property type="project" value="UniProtKB-SubCell"/>
</dbReference>
<comment type="similarity">
    <text evidence="2">Belongs to the ING family.</text>
</comment>
<reference evidence="10" key="1">
    <citation type="submission" date="2017-05" db="UniProtKB">
        <authorList>
            <consortium name="EnsemblMetazoa"/>
        </authorList>
    </citation>
    <scope>IDENTIFICATION</scope>
</reference>
<comment type="subcellular location">
    <subcellularLocation>
        <location evidence="1">Nucleus</location>
    </subcellularLocation>
</comment>
<dbReference type="PROSITE" id="PS01359">
    <property type="entry name" value="ZF_PHD_1"/>
    <property type="match status" value="1"/>
</dbReference>
<dbReference type="PANTHER" id="PTHR10333">
    <property type="entry name" value="INHIBITOR OF GROWTH PROTEIN"/>
    <property type="match status" value="1"/>
</dbReference>
<evidence type="ECO:0000256" key="2">
    <source>
        <dbReference type="ARBA" id="ARBA00010210"/>
    </source>
</evidence>
<dbReference type="AlphaFoldDB" id="A0A1X7TTV3"/>
<feature type="site" description="Histone H3K4me3 binding" evidence="7">
    <location>
        <position position="63"/>
    </location>
</feature>
<dbReference type="EnsemblMetazoa" id="Aqu2.1.18473_001">
    <property type="protein sequence ID" value="Aqu2.1.18473_001"/>
    <property type="gene ID" value="Aqu2.1.18473"/>
</dbReference>
<proteinExistence type="inferred from homology"/>
<dbReference type="InterPro" id="IPR011011">
    <property type="entry name" value="Znf_FYVE_PHD"/>
</dbReference>
<evidence type="ECO:0000259" key="9">
    <source>
        <dbReference type="SMART" id="SM00249"/>
    </source>
</evidence>
<dbReference type="Gene3D" id="3.30.40.10">
    <property type="entry name" value="Zinc/RING finger domain, C3HC4 (zinc finger)"/>
    <property type="match status" value="1"/>
</dbReference>
<dbReference type="InParanoid" id="A0A1X7TTV3"/>
<keyword evidence="5 8" id="KW-0862">Zinc</keyword>
<feature type="binding site" evidence="8">
    <location>
        <position position="53"/>
    </location>
    <ligand>
        <name>Zn(2+)</name>
        <dbReference type="ChEBI" id="CHEBI:29105"/>
        <label>1</label>
    </ligand>
</feature>
<dbReference type="InterPro" id="IPR013083">
    <property type="entry name" value="Znf_RING/FYVE/PHD"/>
</dbReference>
<accession>A0A1X7TTV3</accession>
<protein>
    <recommendedName>
        <fullName evidence="9">Zinc finger PHD-type domain-containing protein</fullName>
    </recommendedName>
</protein>
<feature type="binding site" evidence="8">
    <location>
        <position position="93"/>
    </location>
    <ligand>
        <name>Zn(2+)</name>
        <dbReference type="ChEBI" id="CHEBI:29105"/>
        <label>2</label>
    </ligand>
</feature>
<dbReference type="eggNOG" id="KOG1973">
    <property type="taxonomic scope" value="Eukaryota"/>
</dbReference>
<feature type="binding site" evidence="8">
    <location>
        <position position="66"/>
    </location>
    <ligand>
        <name>Zn(2+)</name>
        <dbReference type="ChEBI" id="CHEBI:29105"/>
        <label>2</label>
    </ligand>
</feature>
<evidence type="ECO:0000256" key="7">
    <source>
        <dbReference type="PIRSR" id="PIRSR628651-50"/>
    </source>
</evidence>
<keyword evidence="3 8" id="KW-0479">Metal-binding</keyword>
<dbReference type="SMART" id="SM00249">
    <property type="entry name" value="PHD"/>
    <property type="match status" value="1"/>
</dbReference>
<evidence type="ECO:0000256" key="3">
    <source>
        <dbReference type="ARBA" id="ARBA00022723"/>
    </source>
</evidence>
<dbReference type="SUPFAM" id="SSF57903">
    <property type="entry name" value="FYVE/PHD zinc finger"/>
    <property type="match status" value="1"/>
</dbReference>
<feature type="binding site" evidence="8">
    <location>
        <position position="51"/>
    </location>
    <ligand>
        <name>Zn(2+)</name>
        <dbReference type="ChEBI" id="CHEBI:29105"/>
        <label>1</label>
    </ligand>
</feature>
<dbReference type="GO" id="GO:0008270">
    <property type="term" value="F:zinc ion binding"/>
    <property type="evidence" value="ECO:0007669"/>
    <property type="project" value="UniProtKB-KW"/>
</dbReference>
<feature type="domain" description="Zinc finger PHD-type" evidence="9">
    <location>
        <begin position="50"/>
        <end position="97"/>
    </location>
</feature>
<name>A0A1X7TTV3_AMPQE</name>
<evidence type="ECO:0000256" key="4">
    <source>
        <dbReference type="ARBA" id="ARBA00022771"/>
    </source>
</evidence>
<organism evidence="10">
    <name type="scientific">Amphimedon queenslandica</name>
    <name type="common">Sponge</name>
    <dbReference type="NCBI Taxonomy" id="400682"/>
    <lineage>
        <taxon>Eukaryota</taxon>
        <taxon>Metazoa</taxon>
        <taxon>Porifera</taxon>
        <taxon>Demospongiae</taxon>
        <taxon>Heteroscleromorpha</taxon>
        <taxon>Haplosclerida</taxon>
        <taxon>Niphatidae</taxon>
        <taxon>Amphimedon</taxon>
    </lineage>
</organism>
<evidence type="ECO:0000313" key="10">
    <source>
        <dbReference type="EnsemblMetazoa" id="Aqu2.1.18473_001"/>
    </source>
</evidence>
<evidence type="ECO:0000256" key="8">
    <source>
        <dbReference type="PIRSR" id="PIRSR628651-51"/>
    </source>
</evidence>